<organism evidence="1 2">
    <name type="scientific">Halosaccharopolyspora lacisalsi</name>
    <dbReference type="NCBI Taxonomy" id="1000566"/>
    <lineage>
        <taxon>Bacteria</taxon>
        <taxon>Bacillati</taxon>
        <taxon>Actinomycetota</taxon>
        <taxon>Actinomycetes</taxon>
        <taxon>Pseudonocardiales</taxon>
        <taxon>Pseudonocardiaceae</taxon>
        <taxon>Halosaccharopolyspora</taxon>
    </lineage>
</organism>
<dbReference type="Proteomes" id="UP000569329">
    <property type="component" value="Unassembled WGS sequence"/>
</dbReference>
<gene>
    <name evidence="1" type="ORF">FHX42_004262</name>
</gene>
<sequence>MGPDEQIRQAMSHLEGLETVPAEAVQAVDALVHRIRQRLVLTEETAQEWRDVAEAAQVLDKSSASGVVSLVRTVKSAPTAPLPPRGWLSLDLAVLDLAKAINAGSTVAATS</sequence>
<evidence type="ECO:0000313" key="1">
    <source>
        <dbReference type="EMBL" id="MBA8826883.1"/>
    </source>
</evidence>
<reference evidence="1 2" key="1">
    <citation type="submission" date="2020-07" db="EMBL/GenBank/DDBJ databases">
        <title>Sequencing the genomes of 1000 actinobacteria strains.</title>
        <authorList>
            <person name="Klenk H.-P."/>
        </authorList>
    </citation>
    <scope>NUCLEOTIDE SEQUENCE [LARGE SCALE GENOMIC DNA]</scope>
    <source>
        <strain evidence="1 2">DSM 45975</strain>
    </source>
</reference>
<dbReference type="RefSeq" id="WP_182546056.1">
    <property type="nucleotide sequence ID" value="NZ_JACGWZ010000006.1"/>
</dbReference>
<proteinExistence type="predicted"/>
<keyword evidence="2" id="KW-1185">Reference proteome</keyword>
<comment type="caution">
    <text evidence="1">The sequence shown here is derived from an EMBL/GenBank/DDBJ whole genome shotgun (WGS) entry which is preliminary data.</text>
</comment>
<dbReference type="AlphaFoldDB" id="A0A839E0S1"/>
<protein>
    <submittedName>
        <fullName evidence="1">Uncharacterized protein</fullName>
    </submittedName>
</protein>
<dbReference type="EMBL" id="JACGWZ010000006">
    <property type="protein sequence ID" value="MBA8826883.1"/>
    <property type="molecule type" value="Genomic_DNA"/>
</dbReference>
<name>A0A839E0S1_9PSEU</name>
<evidence type="ECO:0000313" key="2">
    <source>
        <dbReference type="Proteomes" id="UP000569329"/>
    </source>
</evidence>
<accession>A0A839E0S1</accession>